<dbReference type="Proteomes" id="UP000036513">
    <property type="component" value="Unassembled WGS sequence"/>
</dbReference>
<name>A0A0J6VS81_9MYCO</name>
<keyword evidence="1" id="KW-0472">Membrane</keyword>
<dbReference type="STRING" id="37916.MCHLDSM_03994"/>
<reference evidence="2 3" key="1">
    <citation type="journal article" date="2015" name="Genome Biol. Evol.">
        <title>Characterization of Three Mycobacterium spp. with Potential Use in Bioremediation by Genome Sequencing and Comparative Genomics.</title>
        <authorList>
            <person name="Das S."/>
            <person name="Pettersson B.M."/>
            <person name="Behra P.R."/>
            <person name="Ramesh M."/>
            <person name="Dasgupta S."/>
            <person name="Bhattacharya A."/>
            <person name="Kirsebom L.A."/>
        </authorList>
    </citation>
    <scope>NUCLEOTIDE SEQUENCE [LARGE SCALE GENOMIC DNA]</scope>
    <source>
        <strain evidence="2 3">DSM 43826</strain>
    </source>
</reference>
<comment type="caution">
    <text evidence="2">The sequence shown here is derived from an EMBL/GenBank/DDBJ whole genome shotgun (WGS) entry which is preliminary data.</text>
</comment>
<feature type="transmembrane region" description="Helical" evidence="1">
    <location>
        <begin position="21"/>
        <end position="42"/>
    </location>
</feature>
<organism evidence="2 3">
    <name type="scientific">Mycolicibacterium chlorophenolicum</name>
    <dbReference type="NCBI Taxonomy" id="37916"/>
    <lineage>
        <taxon>Bacteria</taxon>
        <taxon>Bacillati</taxon>
        <taxon>Actinomycetota</taxon>
        <taxon>Actinomycetes</taxon>
        <taxon>Mycobacteriales</taxon>
        <taxon>Mycobacteriaceae</taxon>
        <taxon>Mycolicibacterium</taxon>
    </lineage>
</organism>
<gene>
    <name evidence="2" type="ORF">MCHLDSM_03994</name>
</gene>
<dbReference type="EMBL" id="JYNL01000044">
    <property type="protein sequence ID" value="KMO72338.1"/>
    <property type="molecule type" value="Genomic_DNA"/>
</dbReference>
<dbReference type="RefSeq" id="WP_048471417.1">
    <property type="nucleotide sequence ID" value="NZ_JYNL01000044.1"/>
</dbReference>
<protein>
    <recommendedName>
        <fullName evidence="4">DUF4352 domain-containing protein</fullName>
    </recommendedName>
</protein>
<evidence type="ECO:0000256" key="1">
    <source>
        <dbReference type="SAM" id="Phobius"/>
    </source>
</evidence>
<evidence type="ECO:0000313" key="3">
    <source>
        <dbReference type="Proteomes" id="UP000036513"/>
    </source>
</evidence>
<accession>A0A0J6VS81</accession>
<keyword evidence="1" id="KW-0812">Transmembrane</keyword>
<evidence type="ECO:0000313" key="2">
    <source>
        <dbReference type="EMBL" id="KMO72338.1"/>
    </source>
</evidence>
<dbReference type="AlphaFoldDB" id="A0A0J6VS81"/>
<proteinExistence type="predicted"/>
<keyword evidence="3" id="KW-1185">Reference proteome</keyword>
<keyword evidence="1" id="KW-1133">Transmembrane helix</keyword>
<dbReference type="PATRIC" id="fig|37916.4.peg.3960"/>
<dbReference type="SMR" id="A0A0J6VS81"/>
<sequence length="201" mass="22017">MDGRQGGLRARVRHWLAERRVRHWWQAGLVVILAVTGLFGGLDTVDPAVTAFAPGEEFDDGGFTVTVDRARVVPELRAGARLVAPSVPGRRYLGVVATIRNDGTIPWSLARELDLRDQPGSEFVAAVDLADGTWVITLGPGLQQQLGFIWQIPEGAVSEGDSVTLRVWRKQFTQGMVTYGEKWVDSRTEYGQVVVPVRGPA</sequence>
<evidence type="ECO:0008006" key="4">
    <source>
        <dbReference type="Google" id="ProtNLM"/>
    </source>
</evidence>